<dbReference type="SUPFAM" id="SSF81338">
    <property type="entry name" value="Aquaporin-like"/>
    <property type="match status" value="1"/>
</dbReference>
<dbReference type="InterPro" id="IPR023271">
    <property type="entry name" value="Aquaporin-like"/>
</dbReference>
<dbReference type="EMBL" id="MHRF01000004">
    <property type="protein sequence ID" value="OHA18560.1"/>
    <property type="molecule type" value="Genomic_DNA"/>
</dbReference>
<proteinExistence type="inferred from homology"/>
<dbReference type="AlphaFoldDB" id="A0A1G2M3T5"/>
<evidence type="ECO:0000313" key="11">
    <source>
        <dbReference type="Proteomes" id="UP000178873"/>
    </source>
</evidence>
<keyword evidence="5 8" id="KW-0812">Transmembrane</keyword>
<evidence type="ECO:0000256" key="9">
    <source>
        <dbReference type="SAM" id="Phobius"/>
    </source>
</evidence>
<organism evidence="10 11">
    <name type="scientific">Candidatus Taylorbacteria bacterium RIFCSPHIGHO2_01_FULL_46_22b</name>
    <dbReference type="NCBI Taxonomy" id="1802301"/>
    <lineage>
        <taxon>Bacteria</taxon>
        <taxon>Candidatus Tayloriibacteriota</taxon>
    </lineage>
</organism>
<reference evidence="10 11" key="1">
    <citation type="journal article" date="2016" name="Nat. Commun.">
        <title>Thousands of microbial genomes shed light on interconnected biogeochemical processes in an aquifer system.</title>
        <authorList>
            <person name="Anantharaman K."/>
            <person name="Brown C.T."/>
            <person name="Hug L.A."/>
            <person name="Sharon I."/>
            <person name="Castelle C.J."/>
            <person name="Probst A.J."/>
            <person name="Thomas B.C."/>
            <person name="Singh A."/>
            <person name="Wilkins M.J."/>
            <person name="Karaoz U."/>
            <person name="Brodie E.L."/>
            <person name="Williams K.H."/>
            <person name="Hubbard S.S."/>
            <person name="Banfield J.F."/>
        </authorList>
    </citation>
    <scope>NUCLEOTIDE SEQUENCE [LARGE SCALE GENOMIC DNA]</scope>
</reference>
<keyword evidence="4" id="KW-1003">Cell membrane</keyword>
<feature type="transmembrane region" description="Helical" evidence="9">
    <location>
        <begin position="106"/>
        <end position="128"/>
    </location>
</feature>
<evidence type="ECO:0000313" key="10">
    <source>
        <dbReference type="EMBL" id="OHA18560.1"/>
    </source>
</evidence>
<evidence type="ECO:0000256" key="7">
    <source>
        <dbReference type="ARBA" id="ARBA00023136"/>
    </source>
</evidence>
<evidence type="ECO:0000256" key="3">
    <source>
        <dbReference type="ARBA" id="ARBA00022448"/>
    </source>
</evidence>
<comment type="subcellular location">
    <subcellularLocation>
        <location evidence="1">Cell membrane</location>
        <topology evidence="1">Multi-pass membrane protein</topology>
    </subcellularLocation>
</comment>
<evidence type="ECO:0008006" key="12">
    <source>
        <dbReference type="Google" id="ProtNLM"/>
    </source>
</evidence>
<gene>
    <name evidence="10" type="ORF">A2664_02895</name>
</gene>
<dbReference type="PANTHER" id="PTHR19139">
    <property type="entry name" value="AQUAPORIN TRANSPORTER"/>
    <property type="match status" value="1"/>
</dbReference>
<comment type="caution">
    <text evidence="10">The sequence shown here is derived from an EMBL/GenBank/DDBJ whole genome shotgun (WGS) entry which is preliminary data.</text>
</comment>
<evidence type="ECO:0000256" key="4">
    <source>
        <dbReference type="ARBA" id="ARBA00022475"/>
    </source>
</evidence>
<accession>A0A1G2M3T5</accession>
<dbReference type="STRING" id="1802301.A2664_02895"/>
<dbReference type="InterPro" id="IPR034294">
    <property type="entry name" value="Aquaporin_transptr"/>
</dbReference>
<name>A0A1G2M3T5_9BACT</name>
<keyword evidence="6 9" id="KW-1133">Transmembrane helix</keyword>
<dbReference type="PROSITE" id="PS00221">
    <property type="entry name" value="MIP"/>
    <property type="match status" value="1"/>
</dbReference>
<keyword evidence="7 9" id="KW-0472">Membrane</keyword>
<dbReference type="Gene3D" id="1.20.1080.10">
    <property type="entry name" value="Glycerol uptake facilitator protein"/>
    <property type="match status" value="1"/>
</dbReference>
<dbReference type="PANTHER" id="PTHR19139:SF199">
    <property type="entry name" value="MIP17260P"/>
    <property type="match status" value="1"/>
</dbReference>
<dbReference type="Proteomes" id="UP000178873">
    <property type="component" value="Unassembled WGS sequence"/>
</dbReference>
<dbReference type="Pfam" id="PF00230">
    <property type="entry name" value="MIP"/>
    <property type="match status" value="1"/>
</dbReference>
<feature type="transmembrane region" description="Helical" evidence="9">
    <location>
        <begin position="72"/>
        <end position="94"/>
    </location>
</feature>
<evidence type="ECO:0000256" key="1">
    <source>
        <dbReference type="ARBA" id="ARBA00004651"/>
    </source>
</evidence>
<comment type="similarity">
    <text evidence="2 8">Belongs to the MIP/aquaporin (TC 1.A.8) family.</text>
</comment>
<evidence type="ECO:0000256" key="8">
    <source>
        <dbReference type="RuleBase" id="RU000477"/>
    </source>
</evidence>
<keyword evidence="3 8" id="KW-0813">Transport</keyword>
<feature type="transmembrane region" description="Helical" evidence="9">
    <location>
        <begin position="135"/>
        <end position="154"/>
    </location>
</feature>
<evidence type="ECO:0000256" key="6">
    <source>
        <dbReference type="ARBA" id="ARBA00022989"/>
    </source>
</evidence>
<evidence type="ECO:0000256" key="5">
    <source>
        <dbReference type="ARBA" id="ARBA00022692"/>
    </source>
</evidence>
<protein>
    <recommendedName>
        <fullName evidence="12">Aquaporin</fullName>
    </recommendedName>
</protein>
<feature type="transmembrane region" description="Helical" evidence="9">
    <location>
        <begin position="166"/>
        <end position="190"/>
    </location>
</feature>
<dbReference type="GO" id="GO:0015250">
    <property type="term" value="F:water channel activity"/>
    <property type="evidence" value="ECO:0007669"/>
    <property type="project" value="TreeGrafter"/>
</dbReference>
<dbReference type="PRINTS" id="PR00783">
    <property type="entry name" value="MINTRINSICP"/>
</dbReference>
<sequence>MKKYIAEAIGTGALALTVVLSLNGTFPVPTPVLAGLILGLFVYSIGHISGTHINPAVTIGAWSIGKIKPLEALYYLIAQFIGAGIALLVATKGLNPIPALAVSDSLRVLIAEGIGTALFTFGIASVIYGKVEKAASGVVIGGSLLAGITLAVFFGSNGVLNPAVALGIGSFGSMYIIGPIVGSIVGMNLYKYLQV</sequence>
<dbReference type="InterPro" id="IPR022357">
    <property type="entry name" value="MIP_CS"/>
</dbReference>
<dbReference type="InterPro" id="IPR000425">
    <property type="entry name" value="MIP"/>
</dbReference>
<feature type="transmembrane region" description="Helical" evidence="9">
    <location>
        <begin position="31"/>
        <end position="51"/>
    </location>
</feature>
<dbReference type="GO" id="GO:0005886">
    <property type="term" value="C:plasma membrane"/>
    <property type="evidence" value="ECO:0007669"/>
    <property type="project" value="UniProtKB-SubCell"/>
</dbReference>
<evidence type="ECO:0000256" key="2">
    <source>
        <dbReference type="ARBA" id="ARBA00006175"/>
    </source>
</evidence>